<evidence type="ECO:0000313" key="2">
    <source>
        <dbReference type="Proteomes" id="UP000240608"/>
    </source>
</evidence>
<sequence>MNKYLIFLVFLFACSEESKTSKQYTFSHNQQLVEIRNKIQLIDKGAILNNFVVKEQLDGKILYLMGQQSNEVSAYDLKDSVHLSFEYKKQPVEISDFSFGDDQFYLMSGSSKTIYILDKKDGSFQKEINLNLKSYIIDYRLGESLFYFSESEKLFYVGLKEDINASGIEIVGAFDMSGQLQFTFGDFSKDNQKAKPGYLLSNDGIRSQLTKNALYILKKETSNLYKFNLKGSLIESEKLEFIKLPDYEKTKIEGRNIIKDQVMDFHIDENKQEIVYTYITNTGGYMGEKRPDTYLAFKKLKSDSITYANVDFIKLIDFNDGIVSTIPINKNSENKYYTKYKLNDN</sequence>
<dbReference type="EMBL" id="PYVU01000047">
    <property type="protein sequence ID" value="PTB96522.1"/>
    <property type="molecule type" value="Genomic_DNA"/>
</dbReference>
<accession>A0A2T4DRU4</accession>
<gene>
    <name evidence="1" type="ORF">C9994_06965</name>
</gene>
<comment type="caution">
    <text evidence="1">The sequence shown here is derived from an EMBL/GenBank/DDBJ whole genome shotgun (WGS) entry which is preliminary data.</text>
</comment>
<name>A0A2T4DRU4_9BACT</name>
<dbReference type="SUPFAM" id="SSF69322">
    <property type="entry name" value="Tricorn protease domain 2"/>
    <property type="match status" value="1"/>
</dbReference>
<dbReference type="AlphaFoldDB" id="A0A2T4DRU4"/>
<proteinExistence type="predicted"/>
<organism evidence="1 2">
    <name type="scientific">Marivirga lumbricoides</name>
    <dbReference type="NCBI Taxonomy" id="1046115"/>
    <lineage>
        <taxon>Bacteria</taxon>
        <taxon>Pseudomonadati</taxon>
        <taxon>Bacteroidota</taxon>
        <taxon>Cytophagia</taxon>
        <taxon>Cytophagales</taxon>
        <taxon>Marivirgaceae</taxon>
        <taxon>Marivirga</taxon>
    </lineage>
</organism>
<dbReference type="Proteomes" id="UP000240608">
    <property type="component" value="Unassembled WGS sequence"/>
</dbReference>
<evidence type="ECO:0000313" key="1">
    <source>
        <dbReference type="EMBL" id="PTB96522.1"/>
    </source>
</evidence>
<protein>
    <submittedName>
        <fullName evidence="1">Uncharacterized protein</fullName>
    </submittedName>
</protein>
<reference evidence="1 2" key="1">
    <citation type="submission" date="2018-03" db="EMBL/GenBank/DDBJ databases">
        <title>Cross-interface Injection: A General Nanoliter Liquid Handling Method Applied to Single Cells Genome Amplification Automated Nanoliter Liquid Handling Applied to Single Cell Multiple Displacement Amplification.</title>
        <authorList>
            <person name="Yun J."/>
            <person name="Xu P."/>
            <person name="Xu J."/>
            <person name="Dai X."/>
            <person name="Wang Y."/>
            <person name="Zheng X."/>
            <person name="Cao C."/>
            <person name="Yi Q."/>
            <person name="Zhu Y."/>
            <person name="Wang L."/>
            <person name="Dong Z."/>
            <person name="Huang Y."/>
            <person name="Huang L."/>
            <person name="Du W."/>
        </authorList>
    </citation>
    <scope>NUCLEOTIDE SEQUENCE [LARGE SCALE GENOMIC DNA]</scope>
    <source>
        <strain evidence="1 2">Z-D1-2</strain>
    </source>
</reference>